<organism evidence="2 3">
    <name type="scientific">Armillaria novae-zelandiae</name>
    <dbReference type="NCBI Taxonomy" id="153914"/>
    <lineage>
        <taxon>Eukaryota</taxon>
        <taxon>Fungi</taxon>
        <taxon>Dikarya</taxon>
        <taxon>Basidiomycota</taxon>
        <taxon>Agaricomycotina</taxon>
        <taxon>Agaricomycetes</taxon>
        <taxon>Agaricomycetidae</taxon>
        <taxon>Agaricales</taxon>
        <taxon>Marasmiineae</taxon>
        <taxon>Physalacriaceae</taxon>
        <taxon>Armillaria</taxon>
    </lineage>
</organism>
<dbReference type="AlphaFoldDB" id="A0AA39U514"/>
<protein>
    <recommendedName>
        <fullName evidence="4">Secreted protein</fullName>
    </recommendedName>
</protein>
<keyword evidence="3" id="KW-1185">Reference proteome</keyword>
<evidence type="ECO:0000313" key="2">
    <source>
        <dbReference type="EMBL" id="KAK0477642.1"/>
    </source>
</evidence>
<feature type="chain" id="PRO_5041451842" description="Secreted protein" evidence="1">
    <location>
        <begin position="16"/>
        <end position="192"/>
    </location>
</feature>
<accession>A0AA39U514</accession>
<dbReference type="EMBL" id="JAUEPR010000016">
    <property type="protein sequence ID" value="KAK0477642.1"/>
    <property type="molecule type" value="Genomic_DNA"/>
</dbReference>
<proteinExistence type="predicted"/>
<comment type="caution">
    <text evidence="2">The sequence shown here is derived from an EMBL/GenBank/DDBJ whole genome shotgun (WGS) entry which is preliminary data.</text>
</comment>
<evidence type="ECO:0000313" key="3">
    <source>
        <dbReference type="Proteomes" id="UP001175227"/>
    </source>
</evidence>
<sequence length="192" mass="21918">MRHTCILCLAAVAIALEIKRRKMAMTTSGAWTFLAPKTLAVVTKHVCFRTIPIRFFLAHTPLGTHEMLVLSSSMFEAALCKDSGPQVLKGPVWDRTRSEHLWRAIKISFRLSRSEDIVNDILEFFLILLIHYERNCARLRPTPSPTEINYVWLPRLILPLLLLFVSNRYSPVIDAAITINWLLPDATSFSTK</sequence>
<name>A0AA39U514_9AGAR</name>
<evidence type="ECO:0008006" key="4">
    <source>
        <dbReference type="Google" id="ProtNLM"/>
    </source>
</evidence>
<dbReference type="Proteomes" id="UP001175227">
    <property type="component" value="Unassembled WGS sequence"/>
</dbReference>
<keyword evidence="1" id="KW-0732">Signal</keyword>
<reference evidence="2" key="1">
    <citation type="submission" date="2023-06" db="EMBL/GenBank/DDBJ databases">
        <authorList>
            <consortium name="Lawrence Berkeley National Laboratory"/>
            <person name="Ahrendt S."/>
            <person name="Sahu N."/>
            <person name="Indic B."/>
            <person name="Wong-Bajracharya J."/>
            <person name="Merenyi Z."/>
            <person name="Ke H.-M."/>
            <person name="Monk M."/>
            <person name="Kocsube S."/>
            <person name="Drula E."/>
            <person name="Lipzen A."/>
            <person name="Balint B."/>
            <person name="Henrissat B."/>
            <person name="Andreopoulos B."/>
            <person name="Martin F.M."/>
            <person name="Harder C.B."/>
            <person name="Rigling D."/>
            <person name="Ford K.L."/>
            <person name="Foster G.D."/>
            <person name="Pangilinan J."/>
            <person name="Papanicolaou A."/>
            <person name="Barry K."/>
            <person name="LaButti K."/>
            <person name="Viragh M."/>
            <person name="Koriabine M."/>
            <person name="Yan M."/>
            <person name="Riley R."/>
            <person name="Champramary S."/>
            <person name="Plett K.L."/>
            <person name="Tsai I.J."/>
            <person name="Slot J."/>
            <person name="Sipos G."/>
            <person name="Plett J."/>
            <person name="Nagy L.G."/>
            <person name="Grigoriev I.V."/>
        </authorList>
    </citation>
    <scope>NUCLEOTIDE SEQUENCE</scope>
    <source>
        <strain evidence="2">ICMP 16352</strain>
    </source>
</reference>
<gene>
    <name evidence="2" type="ORF">IW261DRAFT_271401</name>
</gene>
<evidence type="ECO:0000256" key="1">
    <source>
        <dbReference type="SAM" id="SignalP"/>
    </source>
</evidence>
<feature type="signal peptide" evidence="1">
    <location>
        <begin position="1"/>
        <end position="15"/>
    </location>
</feature>